<reference evidence="12" key="1">
    <citation type="submission" date="2022-03" db="EMBL/GenBank/DDBJ databases">
        <title>Complete genome sequence of Caldinitratiruptor microaerophilus.</title>
        <authorList>
            <person name="Mukaiyama R."/>
            <person name="Nishiyama T."/>
            <person name="Ueda K."/>
        </authorList>
    </citation>
    <scope>NUCLEOTIDE SEQUENCE</scope>
    <source>
        <strain evidence="12">JCM 16183</strain>
    </source>
</reference>
<sequence length="248" mass="25546">MSLANRVAVVSGATGGLGQAISRALAGQGARVVLGFIHAGEAARSLAAEIEAAGGEALPVQADVSTAAGAEALVKAALERFGRLDILVNNAGVTRDSLLLRMDESDWDTVLATNLKGVFLLTKAAIRPMLKQRWGRIINITSAVGLVGNAGQANYAAAKAGLIGFTKSVARELASRNITCNAVAPGAIEAGMLMQLSEDQRRAMVEQIPLGRLGRPEEVAAAVVFLASEGADYITGQTLAVDGGMTMH</sequence>
<feature type="binding site" evidence="9">
    <location>
        <position position="188"/>
    </location>
    <ligand>
        <name>NADP(+)</name>
        <dbReference type="ChEBI" id="CHEBI:58349"/>
    </ligand>
</feature>
<keyword evidence="10" id="KW-0276">Fatty acid metabolism</keyword>
<evidence type="ECO:0000313" key="12">
    <source>
        <dbReference type="EMBL" id="BDG60612.1"/>
    </source>
</evidence>
<dbReference type="KEGG" id="cmic:caldi_17020"/>
<evidence type="ECO:0000256" key="6">
    <source>
        <dbReference type="ARBA" id="ARBA00023221"/>
    </source>
</evidence>
<evidence type="ECO:0000256" key="10">
    <source>
        <dbReference type="RuleBase" id="RU366074"/>
    </source>
</evidence>
<protein>
    <recommendedName>
        <fullName evidence="3 10">3-oxoacyl-[acyl-carrier-protein] reductase</fullName>
        <ecNumber evidence="3 10">1.1.1.100</ecNumber>
    </recommendedName>
</protein>
<keyword evidence="13" id="KW-1185">Reference proteome</keyword>
<dbReference type="PRINTS" id="PR00081">
    <property type="entry name" value="GDHRDH"/>
</dbReference>
<accession>A0AA35CN29</accession>
<comment type="pathway">
    <text evidence="1 10">Lipid metabolism; fatty acid biosynthesis.</text>
</comment>
<dbReference type="AlphaFoldDB" id="A0AA35CN29"/>
<evidence type="ECO:0000259" key="11">
    <source>
        <dbReference type="SMART" id="SM00822"/>
    </source>
</evidence>
<evidence type="ECO:0000256" key="2">
    <source>
        <dbReference type="ARBA" id="ARBA00006484"/>
    </source>
</evidence>
<gene>
    <name evidence="12" type="ORF">caldi_17020</name>
</gene>
<dbReference type="GO" id="GO:0004316">
    <property type="term" value="F:3-oxoacyl-[acyl-carrier-protein] reductase (NADPH) activity"/>
    <property type="evidence" value="ECO:0007669"/>
    <property type="project" value="UniProtKB-UniRule"/>
</dbReference>
<feature type="domain" description="Ketoreductase" evidence="11">
    <location>
        <begin position="6"/>
        <end position="191"/>
    </location>
</feature>
<dbReference type="InterPro" id="IPR036291">
    <property type="entry name" value="NAD(P)-bd_dom_sf"/>
</dbReference>
<dbReference type="GO" id="GO:0008202">
    <property type="term" value="P:steroid metabolic process"/>
    <property type="evidence" value="ECO:0007669"/>
    <property type="project" value="UniProtKB-KW"/>
</dbReference>
<keyword evidence="10" id="KW-0275">Fatty acid biosynthesis</keyword>
<feature type="binding site" evidence="9">
    <location>
        <begin position="155"/>
        <end position="159"/>
    </location>
    <ligand>
        <name>NADP(+)</name>
        <dbReference type="ChEBI" id="CHEBI:58349"/>
    </ligand>
</feature>
<feature type="binding site" evidence="9">
    <location>
        <position position="90"/>
    </location>
    <ligand>
        <name>NADP(+)</name>
        <dbReference type="ChEBI" id="CHEBI:58349"/>
    </ligand>
</feature>
<keyword evidence="10" id="KW-0444">Lipid biosynthesis</keyword>
<dbReference type="SUPFAM" id="SSF51735">
    <property type="entry name" value="NAD(P)-binding Rossmann-fold domains"/>
    <property type="match status" value="1"/>
</dbReference>
<dbReference type="EC" id="1.1.1.100" evidence="3 10"/>
<dbReference type="PANTHER" id="PTHR42879">
    <property type="entry name" value="3-OXOACYL-(ACYL-CARRIER-PROTEIN) REDUCTASE"/>
    <property type="match status" value="1"/>
</dbReference>
<proteinExistence type="inferred from homology"/>
<dbReference type="Gene3D" id="3.40.50.720">
    <property type="entry name" value="NAD(P)-binding Rossmann-like Domain"/>
    <property type="match status" value="1"/>
</dbReference>
<dbReference type="PANTHER" id="PTHR42879:SF2">
    <property type="entry name" value="3-OXOACYL-[ACYL-CARRIER-PROTEIN] REDUCTASE FABG"/>
    <property type="match status" value="1"/>
</dbReference>
<dbReference type="NCBIfam" id="NF005559">
    <property type="entry name" value="PRK07231.1"/>
    <property type="match status" value="1"/>
</dbReference>
<organism evidence="12 13">
    <name type="scientific">Caldinitratiruptor microaerophilus</name>
    <dbReference type="NCBI Taxonomy" id="671077"/>
    <lineage>
        <taxon>Bacteria</taxon>
        <taxon>Bacillati</taxon>
        <taxon>Bacillota</taxon>
        <taxon>Clostridia</taxon>
        <taxon>Eubacteriales</taxon>
        <taxon>Symbiobacteriaceae</taxon>
        <taxon>Caldinitratiruptor</taxon>
    </lineage>
</organism>
<dbReference type="SMART" id="SM00822">
    <property type="entry name" value="PKS_KR"/>
    <property type="match status" value="1"/>
</dbReference>
<dbReference type="InterPro" id="IPR050259">
    <property type="entry name" value="SDR"/>
</dbReference>
<evidence type="ECO:0000256" key="7">
    <source>
        <dbReference type="ARBA" id="ARBA00048508"/>
    </source>
</evidence>
<dbReference type="NCBIfam" id="TIGR01830">
    <property type="entry name" value="3oxo_ACP_reduc"/>
    <property type="match status" value="1"/>
</dbReference>
<evidence type="ECO:0000256" key="9">
    <source>
        <dbReference type="PIRSR" id="PIRSR611284-2"/>
    </source>
</evidence>
<keyword evidence="4 9" id="KW-0521">NADP</keyword>
<dbReference type="GO" id="GO:0051287">
    <property type="term" value="F:NAD binding"/>
    <property type="evidence" value="ECO:0007669"/>
    <property type="project" value="UniProtKB-UniRule"/>
</dbReference>
<comment type="subunit">
    <text evidence="10">Homotetramer.</text>
</comment>
<feature type="active site" description="Proton acceptor" evidence="8">
    <location>
        <position position="155"/>
    </location>
</feature>
<evidence type="ECO:0000256" key="4">
    <source>
        <dbReference type="ARBA" id="ARBA00022857"/>
    </source>
</evidence>
<comment type="function">
    <text evidence="10">Catalyzes the NADPH-dependent reduction of beta-ketoacyl-ACP substrates to beta-hydroxyacyl-ACP products, the first reductive step in the elongation cycle of fatty acid biosynthesis.</text>
</comment>
<keyword evidence="5 10" id="KW-0560">Oxidoreductase</keyword>
<dbReference type="InterPro" id="IPR011284">
    <property type="entry name" value="3oxo_ACP_reduc"/>
</dbReference>
<keyword evidence="6" id="KW-0753">Steroid metabolism</keyword>
<dbReference type="NCBIfam" id="NF009466">
    <property type="entry name" value="PRK12826.1-2"/>
    <property type="match status" value="1"/>
</dbReference>
<comment type="catalytic activity">
    <reaction evidence="7 10">
        <text>a (3R)-hydroxyacyl-[ACP] + NADP(+) = a 3-oxoacyl-[ACP] + NADPH + H(+)</text>
        <dbReference type="Rhea" id="RHEA:17397"/>
        <dbReference type="Rhea" id="RHEA-COMP:9916"/>
        <dbReference type="Rhea" id="RHEA-COMP:9945"/>
        <dbReference type="ChEBI" id="CHEBI:15378"/>
        <dbReference type="ChEBI" id="CHEBI:57783"/>
        <dbReference type="ChEBI" id="CHEBI:58349"/>
        <dbReference type="ChEBI" id="CHEBI:78776"/>
        <dbReference type="ChEBI" id="CHEBI:78827"/>
        <dbReference type="EC" id="1.1.1.100"/>
    </reaction>
</comment>
<dbReference type="RefSeq" id="WP_264844623.1">
    <property type="nucleotide sequence ID" value="NZ_AP025628.1"/>
</dbReference>
<name>A0AA35CN29_9FIRM</name>
<dbReference type="InterPro" id="IPR057326">
    <property type="entry name" value="KR_dom"/>
</dbReference>
<dbReference type="Proteomes" id="UP001163687">
    <property type="component" value="Chromosome"/>
</dbReference>
<dbReference type="PRINTS" id="PR00080">
    <property type="entry name" value="SDRFAMILY"/>
</dbReference>
<evidence type="ECO:0000256" key="3">
    <source>
        <dbReference type="ARBA" id="ARBA00012948"/>
    </source>
</evidence>
<evidence type="ECO:0000313" key="13">
    <source>
        <dbReference type="Proteomes" id="UP001163687"/>
    </source>
</evidence>
<dbReference type="FunFam" id="3.40.50.720:FF:000115">
    <property type="entry name" value="3-oxoacyl-[acyl-carrier-protein] reductase FabG"/>
    <property type="match status" value="1"/>
</dbReference>
<evidence type="ECO:0000256" key="8">
    <source>
        <dbReference type="PIRSR" id="PIRSR611284-1"/>
    </source>
</evidence>
<dbReference type="InterPro" id="IPR020904">
    <property type="entry name" value="Sc_DH/Rdtase_CS"/>
</dbReference>
<dbReference type="GO" id="GO:0006633">
    <property type="term" value="P:fatty acid biosynthetic process"/>
    <property type="evidence" value="ECO:0007669"/>
    <property type="project" value="UniProtKB-KW"/>
</dbReference>
<keyword evidence="10" id="KW-0443">Lipid metabolism</keyword>
<evidence type="ECO:0000256" key="5">
    <source>
        <dbReference type="ARBA" id="ARBA00023002"/>
    </source>
</evidence>
<evidence type="ECO:0000256" key="1">
    <source>
        <dbReference type="ARBA" id="ARBA00005194"/>
    </source>
</evidence>
<dbReference type="Pfam" id="PF13561">
    <property type="entry name" value="adh_short_C2"/>
    <property type="match status" value="1"/>
</dbReference>
<dbReference type="CDD" id="cd05333">
    <property type="entry name" value="BKR_SDR_c"/>
    <property type="match status" value="1"/>
</dbReference>
<dbReference type="InterPro" id="IPR002347">
    <property type="entry name" value="SDR_fam"/>
</dbReference>
<dbReference type="PROSITE" id="PS00061">
    <property type="entry name" value="ADH_SHORT"/>
    <property type="match status" value="1"/>
</dbReference>
<comment type="similarity">
    <text evidence="2 10">Belongs to the short-chain dehydrogenases/reductases (SDR) family.</text>
</comment>
<dbReference type="EMBL" id="AP025628">
    <property type="protein sequence ID" value="BDG60612.1"/>
    <property type="molecule type" value="Genomic_DNA"/>
</dbReference>